<dbReference type="Pfam" id="PF01757">
    <property type="entry name" value="Acyl_transf_3"/>
    <property type="match status" value="1"/>
</dbReference>
<accession>A0A2A6EC91</accession>
<evidence type="ECO:0000259" key="2">
    <source>
        <dbReference type="Pfam" id="PF01757"/>
    </source>
</evidence>
<dbReference type="PANTHER" id="PTHR37312:SF1">
    <property type="entry name" value="MEMBRANE-BOUND ACYLTRANSFERASE YKRP-RELATED"/>
    <property type="match status" value="1"/>
</dbReference>
<keyword evidence="1" id="KW-0812">Transmembrane</keyword>
<proteinExistence type="predicted"/>
<dbReference type="InterPro" id="IPR052734">
    <property type="entry name" value="Nod_factor_acetyltransferase"/>
</dbReference>
<comment type="caution">
    <text evidence="3">The sequence shown here is derived from an EMBL/GenBank/DDBJ whole genome shotgun (WGS) entry which is preliminary data.</text>
</comment>
<dbReference type="AlphaFoldDB" id="A0A2A6EC91"/>
<dbReference type="RefSeq" id="WP_179857811.1">
    <property type="nucleotide sequence ID" value="NZ_NSLY01000105.1"/>
</dbReference>
<keyword evidence="1" id="KW-0472">Membrane</keyword>
<keyword evidence="1" id="KW-1133">Transmembrane helix</keyword>
<dbReference type="PANTHER" id="PTHR37312">
    <property type="entry name" value="MEMBRANE-BOUND ACYLTRANSFERASE YKRP-RELATED"/>
    <property type="match status" value="1"/>
</dbReference>
<evidence type="ECO:0000313" key="3">
    <source>
        <dbReference type="EMBL" id="PDP56010.1"/>
    </source>
</evidence>
<evidence type="ECO:0000256" key="1">
    <source>
        <dbReference type="SAM" id="Phobius"/>
    </source>
</evidence>
<feature type="non-terminal residue" evidence="3">
    <location>
        <position position="154"/>
    </location>
</feature>
<name>A0A2A6EC91_PREIN</name>
<feature type="transmembrane region" description="Helical" evidence="1">
    <location>
        <begin position="72"/>
        <end position="89"/>
    </location>
</feature>
<dbReference type="Proteomes" id="UP000219058">
    <property type="component" value="Unassembled WGS sequence"/>
</dbReference>
<feature type="transmembrane region" description="Helical" evidence="1">
    <location>
        <begin position="117"/>
        <end position="137"/>
    </location>
</feature>
<feature type="transmembrane region" description="Helical" evidence="1">
    <location>
        <begin position="34"/>
        <end position="51"/>
    </location>
</feature>
<evidence type="ECO:0000313" key="4">
    <source>
        <dbReference type="Proteomes" id="UP000219058"/>
    </source>
</evidence>
<feature type="domain" description="Acyltransferase 3" evidence="2">
    <location>
        <begin position="9"/>
        <end position="147"/>
    </location>
</feature>
<gene>
    <name evidence="3" type="ORF">CLI71_12670</name>
</gene>
<organism evidence="3 4">
    <name type="scientific">Prevotella intermedia</name>
    <dbReference type="NCBI Taxonomy" id="28131"/>
    <lineage>
        <taxon>Bacteria</taxon>
        <taxon>Pseudomonadati</taxon>
        <taxon>Bacteroidota</taxon>
        <taxon>Bacteroidia</taxon>
        <taxon>Bacteroidales</taxon>
        <taxon>Prevotellaceae</taxon>
        <taxon>Prevotella</taxon>
    </lineage>
</organism>
<reference evidence="3 4" key="1">
    <citation type="submission" date="2017-09" db="EMBL/GenBank/DDBJ databases">
        <title>Phase variable restriction modification systems are present in the genome sequences of periodontal pathogens Prevotella intermedia, Tannerella forsythia and Porphyromonas gingivalis.</title>
        <authorList>
            <person name="Haigh R.D."/>
            <person name="Crawford L."/>
            <person name="Ralph J."/>
            <person name="Wanford J."/>
            <person name="Vartoukian S.R."/>
            <person name="Hijazib K."/>
            <person name="Wade W."/>
            <person name="Oggioni M.R."/>
        </authorList>
    </citation>
    <scope>NUCLEOTIDE SEQUENCE [LARGE SCALE GENOMIC DNA]</scope>
    <source>
        <strain evidence="3 4">WW2834</strain>
    </source>
</reference>
<protein>
    <recommendedName>
        <fullName evidence="2">Acyltransferase 3 domain-containing protein</fullName>
    </recommendedName>
</protein>
<dbReference type="GO" id="GO:0016747">
    <property type="term" value="F:acyltransferase activity, transferring groups other than amino-acyl groups"/>
    <property type="evidence" value="ECO:0007669"/>
    <property type="project" value="InterPro"/>
</dbReference>
<dbReference type="InterPro" id="IPR002656">
    <property type="entry name" value="Acyl_transf_3_dom"/>
</dbReference>
<sequence>MTATRNEVIDVMKGITIILVIIGHMHGPLFLHKFIYTFHMPLFFVLAGYFFSPKSDIIAAIKKDARRLLVPYFFVVFLLIIYSIAVHGIRHDLSQLLQSGVIMVGIFPDGLSLRKDIQTPVIPVWFLFSLFWSKTLFRIAYKYIKEQYVIILFF</sequence>
<dbReference type="EMBL" id="NSLY01000105">
    <property type="protein sequence ID" value="PDP56010.1"/>
    <property type="molecule type" value="Genomic_DNA"/>
</dbReference>